<accession>A0A5J4TL14</accession>
<protein>
    <submittedName>
        <fullName evidence="1">Uncharacterized protein</fullName>
    </submittedName>
</protein>
<sequence>MQRARISVVGHFAKLVQIDIKVGLESIQINSPQSKQNKLKTFYWRCSNETGTVQALLCRALFRYVQKNGCTLPGRETLAYHTGKTIGEMWQPSMPVTVMIQLVFRYTKI</sequence>
<organism evidence="1 2">
    <name type="scientific">Streblomastix strix</name>
    <dbReference type="NCBI Taxonomy" id="222440"/>
    <lineage>
        <taxon>Eukaryota</taxon>
        <taxon>Metamonada</taxon>
        <taxon>Preaxostyla</taxon>
        <taxon>Oxymonadida</taxon>
        <taxon>Streblomastigidae</taxon>
        <taxon>Streblomastix</taxon>
    </lineage>
</organism>
<gene>
    <name evidence="1" type="ORF">EZS28_046257</name>
</gene>
<evidence type="ECO:0000313" key="2">
    <source>
        <dbReference type="Proteomes" id="UP000324800"/>
    </source>
</evidence>
<dbReference type="Proteomes" id="UP000324800">
    <property type="component" value="Unassembled WGS sequence"/>
</dbReference>
<name>A0A5J4TL14_9EUKA</name>
<comment type="caution">
    <text evidence="1">The sequence shown here is derived from an EMBL/GenBank/DDBJ whole genome shotgun (WGS) entry which is preliminary data.</text>
</comment>
<reference evidence="1 2" key="1">
    <citation type="submission" date="2019-03" db="EMBL/GenBank/DDBJ databases">
        <title>Single cell metagenomics reveals metabolic interactions within the superorganism composed of flagellate Streblomastix strix and complex community of Bacteroidetes bacteria on its surface.</title>
        <authorList>
            <person name="Treitli S.C."/>
            <person name="Kolisko M."/>
            <person name="Husnik F."/>
            <person name="Keeling P."/>
            <person name="Hampl V."/>
        </authorList>
    </citation>
    <scope>NUCLEOTIDE SEQUENCE [LARGE SCALE GENOMIC DNA]</scope>
    <source>
        <strain evidence="1">ST1C</strain>
    </source>
</reference>
<proteinExistence type="predicted"/>
<dbReference type="EMBL" id="SNRW01030194">
    <property type="protein sequence ID" value="KAA6358215.1"/>
    <property type="molecule type" value="Genomic_DNA"/>
</dbReference>
<dbReference type="AlphaFoldDB" id="A0A5J4TL14"/>
<evidence type="ECO:0000313" key="1">
    <source>
        <dbReference type="EMBL" id="KAA6358215.1"/>
    </source>
</evidence>